<comment type="similarity">
    <text evidence="2">Belongs to the peptidase C19 family.</text>
</comment>
<name>A0A367JHR2_RHIAZ</name>
<dbReference type="InterPro" id="IPR038765">
    <property type="entry name" value="Papain-like_cys_pep_sf"/>
</dbReference>
<evidence type="ECO:0000259" key="8">
    <source>
        <dbReference type="PROSITE" id="PS50235"/>
    </source>
</evidence>
<dbReference type="PROSITE" id="PS00973">
    <property type="entry name" value="USP_2"/>
    <property type="match status" value="1"/>
</dbReference>
<dbReference type="GO" id="GO:0016579">
    <property type="term" value="P:protein deubiquitination"/>
    <property type="evidence" value="ECO:0007669"/>
    <property type="project" value="InterPro"/>
</dbReference>
<feature type="domain" description="USP" evidence="8">
    <location>
        <begin position="1"/>
        <end position="323"/>
    </location>
</feature>
<reference evidence="9 10" key="1">
    <citation type="journal article" date="2018" name="G3 (Bethesda)">
        <title>Phylogenetic and Phylogenomic Definition of Rhizopus Species.</title>
        <authorList>
            <person name="Gryganskyi A.P."/>
            <person name="Golan J."/>
            <person name="Dolatabadi S."/>
            <person name="Mondo S."/>
            <person name="Robb S."/>
            <person name="Idnurm A."/>
            <person name="Muszewska A."/>
            <person name="Steczkiewicz K."/>
            <person name="Masonjones S."/>
            <person name="Liao H.L."/>
            <person name="Gajdeczka M.T."/>
            <person name="Anike F."/>
            <person name="Vuek A."/>
            <person name="Anishchenko I.M."/>
            <person name="Voigt K."/>
            <person name="de Hoog G.S."/>
            <person name="Smith M.E."/>
            <person name="Heitman J."/>
            <person name="Vilgalys R."/>
            <person name="Stajich J.E."/>
        </authorList>
    </citation>
    <scope>NUCLEOTIDE SEQUENCE [LARGE SCALE GENOMIC DNA]</scope>
    <source>
        <strain evidence="9 10">CBS 357.93</strain>
    </source>
</reference>
<evidence type="ECO:0000256" key="3">
    <source>
        <dbReference type="ARBA" id="ARBA00012759"/>
    </source>
</evidence>
<dbReference type="SUPFAM" id="SSF54001">
    <property type="entry name" value="Cysteine proteinases"/>
    <property type="match status" value="1"/>
</dbReference>
<organism evidence="9 10">
    <name type="scientific">Rhizopus azygosporus</name>
    <name type="common">Rhizopus microsporus var. azygosporus</name>
    <dbReference type="NCBI Taxonomy" id="86630"/>
    <lineage>
        <taxon>Eukaryota</taxon>
        <taxon>Fungi</taxon>
        <taxon>Fungi incertae sedis</taxon>
        <taxon>Mucoromycota</taxon>
        <taxon>Mucoromycotina</taxon>
        <taxon>Mucoromycetes</taxon>
        <taxon>Mucorales</taxon>
        <taxon>Mucorineae</taxon>
        <taxon>Rhizopodaceae</taxon>
        <taxon>Rhizopus</taxon>
    </lineage>
</organism>
<evidence type="ECO:0000256" key="4">
    <source>
        <dbReference type="ARBA" id="ARBA00022670"/>
    </source>
</evidence>
<dbReference type="STRING" id="86630.A0A367JHR2"/>
<dbReference type="AlphaFoldDB" id="A0A367JHR2"/>
<dbReference type="PROSITE" id="PS50235">
    <property type="entry name" value="USP_3"/>
    <property type="match status" value="1"/>
</dbReference>
<dbReference type="Gene3D" id="3.90.70.10">
    <property type="entry name" value="Cysteine proteinases"/>
    <property type="match status" value="1"/>
</dbReference>
<dbReference type="InterPro" id="IPR050164">
    <property type="entry name" value="Peptidase_C19"/>
</dbReference>
<keyword evidence="5" id="KW-0833">Ubl conjugation pathway</keyword>
<keyword evidence="6" id="KW-0378">Hydrolase</keyword>
<keyword evidence="4" id="KW-0645">Protease</keyword>
<evidence type="ECO:0000256" key="1">
    <source>
        <dbReference type="ARBA" id="ARBA00000707"/>
    </source>
</evidence>
<gene>
    <name evidence="9" type="ORF">CU097_011798</name>
</gene>
<dbReference type="InterPro" id="IPR028889">
    <property type="entry name" value="USP"/>
</dbReference>
<dbReference type="GO" id="GO:0005634">
    <property type="term" value="C:nucleus"/>
    <property type="evidence" value="ECO:0007669"/>
    <property type="project" value="TreeGrafter"/>
</dbReference>
<dbReference type="GO" id="GO:0004843">
    <property type="term" value="F:cysteine-type deubiquitinase activity"/>
    <property type="evidence" value="ECO:0007669"/>
    <property type="project" value="UniProtKB-EC"/>
</dbReference>
<evidence type="ECO:0000313" key="10">
    <source>
        <dbReference type="Proteomes" id="UP000252139"/>
    </source>
</evidence>
<feature type="non-terminal residue" evidence="9">
    <location>
        <position position="1"/>
    </location>
</feature>
<evidence type="ECO:0000256" key="5">
    <source>
        <dbReference type="ARBA" id="ARBA00022786"/>
    </source>
</evidence>
<sequence>LHELWIYRKTAAPIRHHTFDNISLTVPQIPNCTLESCLSTYTKVDTLNDFQCRKCSLNATLESMMKELATVEGKDDERASVLRVDIRRIQDALQYNVEASLYGIRLVSPSQTPCTTKQTMFANPPKSLCLHLSRSVYHPSGIIQKNHCRVQFPEYLDLAPFTTNGYLNTSDPAASLSSPSATPILPQARTSRTSLVYLRNMANGHRFTHGQKVEGLNIALMSNKEGDRPIQNALPSLSIVPVNRAIQYRLCAVIAHYGNHESGHFVTYRRKKLPTGHEVRSPLGDTKPRPATKFWRCSDESIEEVDMDVVLSSEAYMLFYERDV</sequence>
<evidence type="ECO:0000256" key="6">
    <source>
        <dbReference type="ARBA" id="ARBA00022801"/>
    </source>
</evidence>
<dbReference type="OrthoDB" id="2020758at2759"/>
<evidence type="ECO:0000256" key="7">
    <source>
        <dbReference type="ARBA" id="ARBA00022807"/>
    </source>
</evidence>
<dbReference type="EC" id="3.4.19.12" evidence="3"/>
<proteinExistence type="inferred from homology"/>
<dbReference type="Pfam" id="PF00443">
    <property type="entry name" value="UCH"/>
    <property type="match status" value="1"/>
</dbReference>
<evidence type="ECO:0000313" key="9">
    <source>
        <dbReference type="EMBL" id="RCH89426.1"/>
    </source>
</evidence>
<evidence type="ECO:0000256" key="2">
    <source>
        <dbReference type="ARBA" id="ARBA00009085"/>
    </source>
</evidence>
<keyword evidence="10" id="KW-1185">Reference proteome</keyword>
<dbReference type="EMBL" id="PJQL01001290">
    <property type="protein sequence ID" value="RCH89426.1"/>
    <property type="molecule type" value="Genomic_DNA"/>
</dbReference>
<dbReference type="InterPro" id="IPR001394">
    <property type="entry name" value="Peptidase_C19_UCH"/>
</dbReference>
<protein>
    <recommendedName>
        <fullName evidence="3">ubiquitinyl hydrolase 1</fullName>
        <ecNumber evidence="3">3.4.19.12</ecNumber>
    </recommendedName>
</protein>
<comment type="catalytic activity">
    <reaction evidence="1">
        <text>Thiol-dependent hydrolysis of ester, thioester, amide, peptide and isopeptide bonds formed by the C-terminal Gly of ubiquitin (a 76-residue protein attached to proteins as an intracellular targeting signal).</text>
        <dbReference type="EC" id="3.4.19.12"/>
    </reaction>
</comment>
<comment type="caution">
    <text evidence="9">The sequence shown here is derived from an EMBL/GenBank/DDBJ whole genome shotgun (WGS) entry which is preliminary data.</text>
</comment>
<keyword evidence="7" id="KW-0788">Thiol protease</keyword>
<dbReference type="PANTHER" id="PTHR24006:SF888">
    <property type="entry name" value="UBIQUITIN CARBOXYL-TERMINAL HYDROLASE 30"/>
    <property type="match status" value="1"/>
</dbReference>
<dbReference type="PANTHER" id="PTHR24006">
    <property type="entry name" value="UBIQUITIN CARBOXYL-TERMINAL HYDROLASE"/>
    <property type="match status" value="1"/>
</dbReference>
<accession>A0A367JHR2</accession>
<dbReference type="GO" id="GO:0005829">
    <property type="term" value="C:cytosol"/>
    <property type="evidence" value="ECO:0007669"/>
    <property type="project" value="TreeGrafter"/>
</dbReference>
<dbReference type="Proteomes" id="UP000252139">
    <property type="component" value="Unassembled WGS sequence"/>
</dbReference>
<dbReference type="GO" id="GO:0006508">
    <property type="term" value="P:proteolysis"/>
    <property type="evidence" value="ECO:0007669"/>
    <property type="project" value="UniProtKB-KW"/>
</dbReference>
<dbReference type="InterPro" id="IPR018200">
    <property type="entry name" value="USP_CS"/>
</dbReference>